<reference evidence="2" key="1">
    <citation type="submission" date="2014-06" db="EMBL/GenBank/DDBJ databases">
        <authorList>
            <person name="Berkman P.J."/>
        </authorList>
    </citation>
    <scope>NUCLEOTIDE SEQUENCE [LARGE SCALE GENOMIC DNA]</scope>
</reference>
<accession>A0A0F7S0I1</accession>
<name>A0A0F7S0I1_9BASI</name>
<evidence type="ECO:0000313" key="1">
    <source>
        <dbReference type="EMBL" id="CDS01133.1"/>
    </source>
</evidence>
<proteinExistence type="predicted"/>
<dbReference type="AlphaFoldDB" id="A0A0F7S0I1"/>
<gene>
    <name evidence="1" type="primary">SSCI59070.1</name>
</gene>
<organism evidence="1 2">
    <name type="scientific">Sporisorium scitamineum</name>
    <dbReference type="NCBI Taxonomy" id="49012"/>
    <lineage>
        <taxon>Eukaryota</taxon>
        <taxon>Fungi</taxon>
        <taxon>Dikarya</taxon>
        <taxon>Basidiomycota</taxon>
        <taxon>Ustilaginomycotina</taxon>
        <taxon>Ustilaginomycetes</taxon>
        <taxon>Ustilaginales</taxon>
        <taxon>Ustilaginaceae</taxon>
        <taxon>Sporisorium</taxon>
    </lineage>
</organism>
<keyword evidence="2" id="KW-1185">Reference proteome</keyword>
<dbReference type="EMBL" id="CCFA01003551">
    <property type="protein sequence ID" value="CDS01133.1"/>
    <property type="molecule type" value="Genomic_DNA"/>
</dbReference>
<dbReference type="Proteomes" id="UP000242770">
    <property type="component" value="Unassembled WGS sequence"/>
</dbReference>
<protein>
    <submittedName>
        <fullName evidence="1">Uncharacterized protein</fullName>
    </submittedName>
</protein>
<evidence type="ECO:0000313" key="2">
    <source>
        <dbReference type="Proteomes" id="UP000242770"/>
    </source>
</evidence>
<sequence>MVRSHTLCIKLPIIFHTLDRANAQAPLLPASHREALDS</sequence>